<feature type="transmembrane region" description="Helical" evidence="5">
    <location>
        <begin position="191"/>
        <end position="212"/>
    </location>
</feature>
<evidence type="ECO:0000256" key="4">
    <source>
        <dbReference type="ARBA" id="ARBA00023136"/>
    </source>
</evidence>
<feature type="transmembrane region" description="Helical" evidence="5">
    <location>
        <begin position="289"/>
        <end position="310"/>
    </location>
</feature>
<feature type="transmembrane region" description="Helical" evidence="5">
    <location>
        <begin position="322"/>
        <end position="341"/>
    </location>
</feature>
<dbReference type="EMBL" id="JAHBCL010000017">
    <property type="protein sequence ID" value="MBS7527183.1"/>
    <property type="molecule type" value="Genomic_DNA"/>
</dbReference>
<sequence length="406" mass="45070">MSQALKSIIRRELKRIFTDRRMVITLFLIPALSIGVIYSVMGYLSMNFIKDVEAHVSSYVISDAPDSFKTFLAQNAELTEGVEVTYVSGETVDTYAPLIKEGSLDMFARFNDDFDSRIESVESASVYTYYNYGEDYSEASFHHFVNDMLDTYRNGILADRFENPNAIKVFDVEDLSETAETVNEDKASGKILSTIIPMLISIFLFAGAMSVVMDSIAGEKERGTLATLLVTPVKREAIAIGKMISHAIIATLSALSSIAGMLLTLGILMLLMPNEVSIGVSFGYSALDILYLIGLIVMLVGIYVGIISLLSAVSKNVKEAGTYMTPVYMLIMVVSFLNMYAFNAEPLWKYAIPIYGQIVGLKEIFMYQITPIKFFVALANAAVTWTVLVLWIRNLFNNEKVIFTSS</sequence>
<name>A0ABS5PPT1_9FIRM</name>
<evidence type="ECO:0000259" key="6">
    <source>
        <dbReference type="Pfam" id="PF12698"/>
    </source>
</evidence>
<evidence type="ECO:0000256" key="5">
    <source>
        <dbReference type="SAM" id="Phobius"/>
    </source>
</evidence>
<feature type="transmembrane region" description="Helical" evidence="5">
    <location>
        <begin position="244"/>
        <end position="269"/>
    </location>
</feature>
<organism evidence="7 8">
    <name type="scientific">Fusibacter paucivorans</name>
    <dbReference type="NCBI Taxonomy" id="76009"/>
    <lineage>
        <taxon>Bacteria</taxon>
        <taxon>Bacillati</taxon>
        <taxon>Bacillota</taxon>
        <taxon>Clostridia</taxon>
        <taxon>Eubacteriales</taxon>
        <taxon>Eubacteriales Family XII. Incertae Sedis</taxon>
        <taxon>Fusibacter</taxon>
    </lineage>
</organism>
<evidence type="ECO:0000256" key="3">
    <source>
        <dbReference type="ARBA" id="ARBA00022989"/>
    </source>
</evidence>
<dbReference type="PANTHER" id="PTHR43471:SF3">
    <property type="entry name" value="ABC TRANSPORTER PERMEASE PROTEIN NATB"/>
    <property type="match status" value="1"/>
</dbReference>
<feature type="transmembrane region" description="Helical" evidence="5">
    <location>
        <begin position="21"/>
        <end position="41"/>
    </location>
</feature>
<reference evidence="7 8" key="1">
    <citation type="submission" date="2021-05" db="EMBL/GenBank/DDBJ databases">
        <title>Fusibacter ferrireducens sp. nov., an anaerobic, sulfur- and Fe-reducing bacterium isolated from the mangrove sediment.</title>
        <authorList>
            <person name="Qiu D."/>
        </authorList>
    </citation>
    <scope>NUCLEOTIDE SEQUENCE [LARGE SCALE GENOMIC DNA]</scope>
    <source>
        <strain evidence="7 8">DSM 12116</strain>
    </source>
</reference>
<dbReference type="PANTHER" id="PTHR43471">
    <property type="entry name" value="ABC TRANSPORTER PERMEASE"/>
    <property type="match status" value="1"/>
</dbReference>
<feature type="transmembrane region" description="Helical" evidence="5">
    <location>
        <begin position="372"/>
        <end position="392"/>
    </location>
</feature>
<keyword evidence="2 5" id="KW-0812">Transmembrane</keyword>
<keyword evidence="3 5" id="KW-1133">Transmembrane helix</keyword>
<evidence type="ECO:0000256" key="2">
    <source>
        <dbReference type="ARBA" id="ARBA00022692"/>
    </source>
</evidence>
<dbReference type="Pfam" id="PF12698">
    <property type="entry name" value="ABC2_membrane_3"/>
    <property type="match status" value="1"/>
</dbReference>
<accession>A0ABS5PPT1</accession>
<keyword evidence="4 5" id="KW-0472">Membrane</keyword>
<comment type="caution">
    <text evidence="7">The sequence shown here is derived from an EMBL/GenBank/DDBJ whole genome shotgun (WGS) entry which is preliminary data.</text>
</comment>
<dbReference type="InterPro" id="IPR013525">
    <property type="entry name" value="ABC2_TM"/>
</dbReference>
<protein>
    <submittedName>
        <fullName evidence="7">ABC transporter permease</fullName>
    </submittedName>
</protein>
<comment type="subcellular location">
    <subcellularLocation>
        <location evidence="1">Membrane</location>
        <topology evidence="1">Multi-pass membrane protein</topology>
    </subcellularLocation>
</comment>
<evidence type="ECO:0000313" key="8">
    <source>
        <dbReference type="Proteomes" id="UP000746471"/>
    </source>
</evidence>
<gene>
    <name evidence="7" type="ORF">KHM83_10875</name>
</gene>
<dbReference type="Proteomes" id="UP000746471">
    <property type="component" value="Unassembled WGS sequence"/>
</dbReference>
<feature type="domain" description="ABC-2 type transporter transmembrane" evidence="6">
    <location>
        <begin position="21"/>
        <end position="390"/>
    </location>
</feature>
<evidence type="ECO:0000313" key="7">
    <source>
        <dbReference type="EMBL" id="MBS7527183.1"/>
    </source>
</evidence>
<keyword evidence="8" id="KW-1185">Reference proteome</keyword>
<evidence type="ECO:0000256" key="1">
    <source>
        <dbReference type="ARBA" id="ARBA00004141"/>
    </source>
</evidence>
<proteinExistence type="predicted"/>
<dbReference type="RefSeq" id="WP_213237042.1">
    <property type="nucleotide sequence ID" value="NZ_JAHBCL010000017.1"/>
</dbReference>